<protein>
    <submittedName>
        <fullName evidence="1">DUF3240 family protein</fullName>
    </submittedName>
</protein>
<dbReference type="GO" id="GO:0006808">
    <property type="term" value="P:regulation of nitrogen utilization"/>
    <property type="evidence" value="ECO:0007669"/>
    <property type="project" value="InterPro"/>
</dbReference>
<proteinExistence type="predicted"/>
<dbReference type="GO" id="GO:0030234">
    <property type="term" value="F:enzyme regulator activity"/>
    <property type="evidence" value="ECO:0007669"/>
    <property type="project" value="InterPro"/>
</dbReference>
<reference evidence="1 2" key="1">
    <citation type="submission" date="2023-12" db="EMBL/GenBank/DDBJ databases">
        <title>Whole-genome sequencing of halo(alkali)philic microorganisms from hypersaline lakes.</title>
        <authorList>
            <person name="Sorokin D.Y."/>
            <person name="Merkel A.Y."/>
            <person name="Messina E."/>
            <person name="Yakimov M."/>
        </authorList>
    </citation>
    <scope>NUCLEOTIDE SEQUENCE [LARGE SCALE GENOMIC DNA]</scope>
    <source>
        <strain evidence="1 2">AB-CW1</strain>
    </source>
</reference>
<sequence>MHRKLLTVITEEALERPLIKIINEAGARGYTVTEAWGSGRRGARAAGIEQGANIRVEVICEEDMAWQIAEILHQRYFKDFAMVLYLSDVQVIRGEKF</sequence>
<comment type="caution">
    <text evidence="1">The sequence shown here is derived from an EMBL/GenBank/DDBJ whole genome shotgun (WGS) entry which is preliminary data.</text>
</comment>
<dbReference type="Pfam" id="PF00543">
    <property type="entry name" value="P-II"/>
    <property type="match status" value="1"/>
</dbReference>
<dbReference type="InterPro" id="IPR011322">
    <property type="entry name" value="N-reg_PII-like_a/b"/>
</dbReference>
<dbReference type="InterPro" id="IPR015867">
    <property type="entry name" value="N-reg_PII/ATP_PRibTrfase_C"/>
</dbReference>
<dbReference type="AlphaFoldDB" id="A0AAP6JGT1"/>
<evidence type="ECO:0000313" key="2">
    <source>
        <dbReference type="Proteomes" id="UP001302316"/>
    </source>
</evidence>
<evidence type="ECO:0000313" key="1">
    <source>
        <dbReference type="EMBL" id="MEA5446770.1"/>
    </source>
</evidence>
<dbReference type="RefSeq" id="WP_346053288.1">
    <property type="nucleotide sequence ID" value="NZ_JAYGII010000055.1"/>
</dbReference>
<name>A0AAP6JGT1_9GAMM</name>
<organism evidence="1 2">
    <name type="scientific">Natronospira elongata</name>
    <dbReference type="NCBI Taxonomy" id="3110268"/>
    <lineage>
        <taxon>Bacteria</taxon>
        <taxon>Pseudomonadati</taxon>
        <taxon>Pseudomonadota</taxon>
        <taxon>Gammaproteobacteria</taxon>
        <taxon>Natronospirales</taxon>
        <taxon>Natronospiraceae</taxon>
        <taxon>Natronospira</taxon>
    </lineage>
</organism>
<dbReference type="SUPFAM" id="SSF54913">
    <property type="entry name" value="GlnB-like"/>
    <property type="match status" value="1"/>
</dbReference>
<keyword evidence="2" id="KW-1185">Reference proteome</keyword>
<accession>A0AAP6JGT1</accession>
<dbReference type="EMBL" id="JAYGII010000055">
    <property type="protein sequence ID" value="MEA5446770.1"/>
    <property type="molecule type" value="Genomic_DNA"/>
</dbReference>
<dbReference type="InterPro" id="IPR002187">
    <property type="entry name" value="N-reg_PII"/>
</dbReference>
<dbReference type="Gene3D" id="3.30.70.120">
    <property type="match status" value="1"/>
</dbReference>
<gene>
    <name evidence="1" type="ORF">VCB98_13165</name>
</gene>
<dbReference type="Proteomes" id="UP001302316">
    <property type="component" value="Unassembled WGS sequence"/>
</dbReference>